<accession>A0A6N8L778</accession>
<dbReference type="Gene3D" id="3.90.1150.10">
    <property type="entry name" value="Aspartate Aminotransferase, domain 1"/>
    <property type="match status" value="1"/>
</dbReference>
<dbReference type="Proteomes" id="UP000435036">
    <property type="component" value="Unassembled WGS sequence"/>
</dbReference>
<dbReference type="PANTHER" id="PTHR13693">
    <property type="entry name" value="CLASS II AMINOTRANSFERASE/8-AMINO-7-OXONONANOATE SYNTHASE"/>
    <property type="match status" value="1"/>
</dbReference>
<dbReference type="EMBL" id="WSQA01000019">
    <property type="protein sequence ID" value="MVZ64048.1"/>
    <property type="molecule type" value="Genomic_DNA"/>
</dbReference>
<keyword evidence="2 4" id="KW-0808">Transferase</keyword>
<reference evidence="4 5" key="1">
    <citation type="submission" date="2019-12" db="EMBL/GenBank/DDBJ databases">
        <authorList>
            <person name="Dong K."/>
        </authorList>
    </citation>
    <scope>NUCLEOTIDE SEQUENCE [LARGE SCALE GENOMIC DNA]</scope>
    <source>
        <strain evidence="4 5">JCM 31225</strain>
    </source>
</reference>
<dbReference type="Gene3D" id="3.40.640.10">
    <property type="entry name" value="Type I PLP-dependent aspartate aminotransferase-like (Major domain)"/>
    <property type="match status" value="1"/>
</dbReference>
<dbReference type="InterPro" id="IPR015421">
    <property type="entry name" value="PyrdxlP-dep_Trfase_major"/>
</dbReference>
<feature type="domain" description="Aminotransferase class I/classII large" evidence="3">
    <location>
        <begin position="52"/>
        <end position="343"/>
    </location>
</feature>
<proteinExistence type="predicted"/>
<dbReference type="AlphaFoldDB" id="A0A6N8L778"/>
<name>A0A6N8L778_9SPHI</name>
<dbReference type="Pfam" id="PF00155">
    <property type="entry name" value="Aminotran_1_2"/>
    <property type="match status" value="1"/>
</dbReference>
<comment type="caution">
    <text evidence="4">The sequence shown here is derived from an EMBL/GenBank/DDBJ whole genome shotgun (WGS) entry which is preliminary data.</text>
</comment>
<dbReference type="SUPFAM" id="SSF53383">
    <property type="entry name" value="PLP-dependent transferases"/>
    <property type="match status" value="1"/>
</dbReference>
<dbReference type="InterPro" id="IPR050087">
    <property type="entry name" value="AON_synthase_class-II"/>
</dbReference>
<dbReference type="RefSeq" id="WP_160370766.1">
    <property type="nucleotide sequence ID" value="NZ_WSQA01000019.1"/>
</dbReference>
<keyword evidence="5" id="KW-1185">Reference proteome</keyword>
<evidence type="ECO:0000259" key="3">
    <source>
        <dbReference type="Pfam" id="PF00155"/>
    </source>
</evidence>
<comment type="cofactor">
    <cofactor evidence="1">
        <name>pyridoxal 5'-phosphate</name>
        <dbReference type="ChEBI" id="CHEBI:597326"/>
    </cofactor>
</comment>
<dbReference type="InterPro" id="IPR015422">
    <property type="entry name" value="PyrdxlP-dep_Trfase_small"/>
</dbReference>
<keyword evidence="4" id="KW-0032">Aminotransferase</keyword>
<dbReference type="InterPro" id="IPR015424">
    <property type="entry name" value="PyrdxlP-dep_Trfase"/>
</dbReference>
<dbReference type="OrthoDB" id="846426at2"/>
<evidence type="ECO:0000256" key="2">
    <source>
        <dbReference type="ARBA" id="ARBA00022679"/>
    </source>
</evidence>
<evidence type="ECO:0000256" key="1">
    <source>
        <dbReference type="ARBA" id="ARBA00001933"/>
    </source>
</evidence>
<dbReference type="GO" id="GO:0030170">
    <property type="term" value="F:pyridoxal phosphate binding"/>
    <property type="evidence" value="ECO:0007669"/>
    <property type="project" value="InterPro"/>
</dbReference>
<evidence type="ECO:0000313" key="4">
    <source>
        <dbReference type="EMBL" id="MVZ64048.1"/>
    </source>
</evidence>
<evidence type="ECO:0000313" key="5">
    <source>
        <dbReference type="Proteomes" id="UP000435036"/>
    </source>
</evidence>
<protein>
    <submittedName>
        <fullName evidence="4">Aminotransferase class I/II-fold pyridoxal phosphate-dependent enzyme</fullName>
    </submittedName>
</protein>
<sequence length="354" mass="39381">MTSFRNLHQPTGRTIHIDGQDYAFFGGTAYLGLLDNPAYIQLYKQGIDAYGLNNGTSRTNNVQLGIYEEAEKHMAQRFGFEDAVLLSSGYLAAQAVVRSLAKIGQVFYAPGSHPALWLEENHSENRSFQQWKTDVIQEIQESAGSQFVIISNCLDNLTPELFEFSDFRQLPKHKKVLFILDDSHGIAVLEKNRPSVDTAAFESENLELVLLASLAKGMGTDAGVILGPERYIHLIRKHPIYMGASPSAPAALFALLKGQEIYEAAFERLHENIALAKDLFAQARLQQVPRFPVFTSKEPGLYRALLKKKVLISSFPYPLPTSPLLNRIVISALHSKEGIQALSEILLSQDVLIL</sequence>
<dbReference type="InterPro" id="IPR004839">
    <property type="entry name" value="Aminotransferase_I/II_large"/>
</dbReference>
<dbReference type="GO" id="GO:0008483">
    <property type="term" value="F:transaminase activity"/>
    <property type="evidence" value="ECO:0007669"/>
    <property type="project" value="UniProtKB-KW"/>
</dbReference>
<organism evidence="4 5">
    <name type="scientific">Sphingobacterium humi</name>
    <dbReference type="NCBI Taxonomy" id="1796905"/>
    <lineage>
        <taxon>Bacteria</taxon>
        <taxon>Pseudomonadati</taxon>
        <taxon>Bacteroidota</taxon>
        <taxon>Sphingobacteriia</taxon>
        <taxon>Sphingobacteriales</taxon>
        <taxon>Sphingobacteriaceae</taxon>
        <taxon>Sphingobacterium</taxon>
    </lineage>
</organism>
<gene>
    <name evidence="4" type="ORF">GQF63_18645</name>
</gene>